<organism evidence="2 3">
    <name type="scientific">Papilio machaon</name>
    <name type="common">Old World swallowtail butterfly</name>
    <dbReference type="NCBI Taxonomy" id="76193"/>
    <lineage>
        <taxon>Eukaryota</taxon>
        <taxon>Metazoa</taxon>
        <taxon>Ecdysozoa</taxon>
        <taxon>Arthropoda</taxon>
        <taxon>Hexapoda</taxon>
        <taxon>Insecta</taxon>
        <taxon>Pterygota</taxon>
        <taxon>Neoptera</taxon>
        <taxon>Endopterygota</taxon>
        <taxon>Lepidoptera</taxon>
        <taxon>Glossata</taxon>
        <taxon>Ditrysia</taxon>
        <taxon>Papilionoidea</taxon>
        <taxon>Papilionidae</taxon>
        <taxon>Papilioninae</taxon>
        <taxon>Papilio</taxon>
    </lineage>
</organism>
<reference evidence="2 3" key="1">
    <citation type="journal article" date="2015" name="Nat. Commun.">
        <title>Outbred genome sequencing and CRISPR/Cas9 gene editing in butterflies.</title>
        <authorList>
            <person name="Li X."/>
            <person name="Fan D."/>
            <person name="Zhang W."/>
            <person name="Liu G."/>
            <person name="Zhang L."/>
            <person name="Zhao L."/>
            <person name="Fang X."/>
            <person name="Chen L."/>
            <person name="Dong Y."/>
            <person name="Chen Y."/>
            <person name="Ding Y."/>
            <person name="Zhao R."/>
            <person name="Feng M."/>
            <person name="Zhu Y."/>
            <person name="Feng Y."/>
            <person name="Jiang X."/>
            <person name="Zhu D."/>
            <person name="Xiang H."/>
            <person name="Feng X."/>
            <person name="Li S."/>
            <person name="Wang J."/>
            <person name="Zhang G."/>
            <person name="Kronforst M.R."/>
            <person name="Wang W."/>
        </authorList>
    </citation>
    <scope>NUCLEOTIDE SEQUENCE [LARGE SCALE GENOMIC DNA]</scope>
    <source>
        <strain evidence="2">Ya'a_city_454_Pm</strain>
        <tissue evidence="2">Whole body</tissue>
    </source>
</reference>
<gene>
    <name evidence="2" type="ORF">RR48_05995</name>
</gene>
<feature type="signal peptide" evidence="1">
    <location>
        <begin position="1"/>
        <end position="20"/>
    </location>
</feature>
<feature type="chain" id="PRO_5008265135" evidence="1">
    <location>
        <begin position="21"/>
        <end position="67"/>
    </location>
</feature>
<evidence type="ECO:0000256" key="1">
    <source>
        <dbReference type="SAM" id="SignalP"/>
    </source>
</evidence>
<proteinExistence type="predicted"/>
<evidence type="ECO:0000313" key="3">
    <source>
        <dbReference type="Proteomes" id="UP000053240"/>
    </source>
</evidence>
<name>A0A194RFG2_PAPMA</name>
<dbReference type="EMBL" id="KQ460313">
    <property type="protein sequence ID" value="KPJ16040.1"/>
    <property type="molecule type" value="Genomic_DNA"/>
</dbReference>
<accession>A0A194RFG2</accession>
<keyword evidence="1" id="KW-0732">Signal</keyword>
<dbReference type="InParanoid" id="A0A194RFG2"/>
<protein>
    <submittedName>
        <fullName evidence="2">Uncharacterized protein</fullName>
    </submittedName>
</protein>
<dbReference type="AlphaFoldDB" id="A0A194RFG2"/>
<evidence type="ECO:0000313" key="2">
    <source>
        <dbReference type="EMBL" id="KPJ16040.1"/>
    </source>
</evidence>
<keyword evidence="3" id="KW-1185">Reference proteome</keyword>
<sequence length="67" mass="7698">MFRLLFVLVVLIASWCSVESAVYGQINFFGMPERESSVFEPYYLDRVDTRSGDAPDIKENKESQSQT</sequence>
<dbReference type="Proteomes" id="UP000053240">
    <property type="component" value="Unassembled WGS sequence"/>
</dbReference>